<protein>
    <submittedName>
        <fullName evidence="4">Putative magnesium chelatase</fullName>
    </submittedName>
</protein>
<dbReference type="AlphaFoldDB" id="M1UZF0"/>
<dbReference type="InterPro" id="IPR036465">
    <property type="entry name" value="vWFA_dom_sf"/>
</dbReference>
<dbReference type="PANTHER" id="PTHR35023">
    <property type="entry name" value="CHELATASE-RELATED"/>
    <property type="match status" value="1"/>
</dbReference>
<dbReference type="HOGENOM" id="CLU_016684_2_1_11"/>
<evidence type="ECO:0000256" key="1">
    <source>
        <dbReference type="ARBA" id="ARBA00005799"/>
    </source>
</evidence>
<proteinExistence type="inferred from homology"/>
<dbReference type="PANTHER" id="PTHR35023:SF1">
    <property type="entry name" value="MG-PROTOPORPHYRIN IX CHELATASE"/>
    <property type="match status" value="1"/>
</dbReference>
<comment type="similarity">
    <text evidence="1">Belongs to the Mg-chelatase subunits D/I family.</text>
</comment>
<keyword evidence="5" id="KW-1185">Reference proteome</keyword>
<organism evidence="4 5">
    <name type="scientific">Corynebacterium callunae DSM 20147</name>
    <dbReference type="NCBI Taxonomy" id="1121353"/>
    <lineage>
        <taxon>Bacteria</taxon>
        <taxon>Bacillati</taxon>
        <taxon>Actinomycetota</taxon>
        <taxon>Actinomycetes</taxon>
        <taxon>Mycobacteriales</taxon>
        <taxon>Corynebacteriaceae</taxon>
        <taxon>Corynebacterium</taxon>
    </lineage>
</organism>
<feature type="domain" description="VWFA" evidence="3">
    <location>
        <begin position="71"/>
        <end position="202"/>
    </location>
</feature>
<dbReference type="Pfam" id="PF13519">
    <property type="entry name" value="VWA_2"/>
    <property type="match status" value="1"/>
</dbReference>
<evidence type="ECO:0000313" key="4">
    <source>
        <dbReference type="EMBL" id="AGG67123.1"/>
    </source>
</evidence>
<name>M1UZF0_9CORY</name>
<dbReference type="CDD" id="cd01451">
    <property type="entry name" value="vWA_Magnesium_chelatase"/>
    <property type="match status" value="1"/>
</dbReference>
<evidence type="ECO:0000259" key="3">
    <source>
        <dbReference type="PROSITE" id="PS50234"/>
    </source>
</evidence>
<dbReference type="PROSITE" id="PS50234">
    <property type="entry name" value="VWFA"/>
    <property type="match status" value="1"/>
</dbReference>
<accession>M1UZF0</accession>
<dbReference type="SMART" id="SM00327">
    <property type="entry name" value="VWA"/>
    <property type="match status" value="1"/>
</dbReference>
<dbReference type="SUPFAM" id="SSF53300">
    <property type="entry name" value="vWA-like"/>
    <property type="match status" value="1"/>
</dbReference>
<dbReference type="InterPro" id="IPR002035">
    <property type="entry name" value="VWF_A"/>
</dbReference>
<gene>
    <name evidence="4" type="ORF">H924_08405</name>
</gene>
<evidence type="ECO:0000313" key="5">
    <source>
        <dbReference type="Proteomes" id="UP000011760"/>
    </source>
</evidence>
<dbReference type="RefSeq" id="WP_015651554.1">
    <property type="nucleotide sequence ID" value="NC_020506.1"/>
</dbReference>
<dbReference type="KEGG" id="ccn:H924_08405"/>
<dbReference type="STRING" id="1121353.H924_08405"/>
<dbReference type="InterPro" id="IPR041702">
    <property type="entry name" value="BchD/ChlD_VWA"/>
</dbReference>
<sequence length="248" mass="26761">MGSEESTPGRRSKAYSRQGADVRPKKDGHGINLVGTLMAASERGAGIVEGIVDFRPEDLRGSLRRGKEANLIVFVVDTSGSMAALSRVRAVTSTITSMLSDAYQRRDKVAVIAVNGNKPTLVLNPTNSVELAQQRLKDMPMGGRTPLAEGLLMAKDLMERERRKEPGRRALMIVMTDGQDTSSAGEMGIATAAQLVVKSGLSGNLVIDCEGRLKVRKEKAAVLAEMLNGVCIRLRDMNSEHIKFVINA</sequence>
<dbReference type="Proteomes" id="UP000011760">
    <property type="component" value="Chromosome"/>
</dbReference>
<feature type="region of interest" description="Disordered" evidence="2">
    <location>
        <begin position="1"/>
        <end position="27"/>
    </location>
</feature>
<reference evidence="4 5" key="1">
    <citation type="submission" date="2013-02" db="EMBL/GenBank/DDBJ databases">
        <title>The complete genome sequence of Corynebacterium callunae DSM 20147.</title>
        <authorList>
            <person name="Ruckert C."/>
            <person name="Albersmeier A."/>
            <person name="Kalinowski J."/>
        </authorList>
    </citation>
    <scope>NUCLEOTIDE SEQUENCE [LARGE SCALE GENOMIC DNA]</scope>
    <source>
        <strain evidence="4 5">DSM 20147</strain>
    </source>
</reference>
<dbReference type="InterPro" id="IPR052989">
    <property type="entry name" value="Mg-chelatase_DI-like"/>
</dbReference>
<dbReference type="EMBL" id="CP004354">
    <property type="protein sequence ID" value="AGG67123.1"/>
    <property type="molecule type" value="Genomic_DNA"/>
</dbReference>
<dbReference type="PATRIC" id="fig|1121353.3.peg.1711"/>
<dbReference type="eggNOG" id="COG1240">
    <property type="taxonomic scope" value="Bacteria"/>
</dbReference>
<dbReference type="Gene3D" id="3.40.50.410">
    <property type="entry name" value="von Willebrand factor, type A domain"/>
    <property type="match status" value="1"/>
</dbReference>
<dbReference type="OrthoDB" id="9775079at2"/>
<evidence type="ECO:0000256" key="2">
    <source>
        <dbReference type="SAM" id="MobiDB-lite"/>
    </source>
</evidence>